<proteinExistence type="predicted"/>
<keyword evidence="2" id="KW-0238">DNA-binding</keyword>
<organism evidence="6 7">
    <name type="scientific">Nonomuraea rosea</name>
    <dbReference type="NCBI Taxonomy" id="638574"/>
    <lineage>
        <taxon>Bacteria</taxon>
        <taxon>Bacillati</taxon>
        <taxon>Actinomycetota</taxon>
        <taxon>Actinomycetes</taxon>
        <taxon>Streptosporangiales</taxon>
        <taxon>Streptosporangiaceae</taxon>
        <taxon>Nonomuraea</taxon>
    </lineage>
</organism>
<evidence type="ECO:0000313" key="7">
    <source>
        <dbReference type="Proteomes" id="UP001500630"/>
    </source>
</evidence>
<keyword evidence="3" id="KW-0804">Transcription</keyword>
<dbReference type="EMBL" id="BAABDQ010000049">
    <property type="protein sequence ID" value="GAA3612943.1"/>
    <property type="molecule type" value="Genomic_DNA"/>
</dbReference>
<comment type="caution">
    <text evidence="6">The sequence shown here is derived from an EMBL/GenBank/DDBJ whole genome shotgun (WGS) entry which is preliminary data.</text>
</comment>
<dbReference type="InterPro" id="IPR003313">
    <property type="entry name" value="AraC-bd"/>
</dbReference>
<name>A0ABP6ZKN7_9ACTN</name>
<accession>A0ABP6ZKN7</accession>
<evidence type="ECO:0000256" key="3">
    <source>
        <dbReference type="ARBA" id="ARBA00023163"/>
    </source>
</evidence>
<keyword evidence="7" id="KW-1185">Reference proteome</keyword>
<dbReference type="Gene3D" id="1.10.10.60">
    <property type="entry name" value="Homeodomain-like"/>
    <property type="match status" value="2"/>
</dbReference>
<feature type="region of interest" description="Disordered" evidence="4">
    <location>
        <begin position="263"/>
        <end position="289"/>
    </location>
</feature>
<sequence length="289" mass="30646">MSAVRYWRDPLWGGVDLMRARFTGDRFGRHSHDTYAIGVVEDGVEEIAFPEGARCTGAGEIVMIDPGVVHTGRARTPDGWSYRVLYPRPAQIEAIAADAGARGGLPSFPVRAVADARAAGLLLSAHRAAEQGQRLAADSLLRVLLARLIGAYGTGRLRTRPGAGGRGGAARARELLHASLADPPDLEELAAAAGSTPFALLRSFRRAYGLPPHAYVVQLRVRRARELLERGVPAAEAAVTAGFCDQSHLSRHFRRIVGATPGAYQRGVRPAPSPASPSVFAPASPPAST</sequence>
<dbReference type="Pfam" id="PF02311">
    <property type="entry name" value="AraC_binding"/>
    <property type="match status" value="1"/>
</dbReference>
<gene>
    <name evidence="6" type="ORF">GCM10022419_117440</name>
</gene>
<evidence type="ECO:0000313" key="6">
    <source>
        <dbReference type="EMBL" id="GAA3612943.1"/>
    </source>
</evidence>
<dbReference type="InterPro" id="IPR009057">
    <property type="entry name" value="Homeodomain-like_sf"/>
</dbReference>
<dbReference type="SUPFAM" id="SSF46689">
    <property type="entry name" value="Homeodomain-like"/>
    <property type="match status" value="2"/>
</dbReference>
<dbReference type="Pfam" id="PF12833">
    <property type="entry name" value="HTH_18"/>
    <property type="match status" value="1"/>
</dbReference>
<dbReference type="Proteomes" id="UP001500630">
    <property type="component" value="Unassembled WGS sequence"/>
</dbReference>
<keyword evidence="1" id="KW-0805">Transcription regulation</keyword>
<evidence type="ECO:0000256" key="2">
    <source>
        <dbReference type="ARBA" id="ARBA00023125"/>
    </source>
</evidence>
<dbReference type="PANTHER" id="PTHR46796:SF2">
    <property type="entry name" value="TRANSCRIPTIONAL REGULATORY PROTEIN"/>
    <property type="match status" value="1"/>
</dbReference>
<dbReference type="SUPFAM" id="SSF51215">
    <property type="entry name" value="Regulatory protein AraC"/>
    <property type="match status" value="1"/>
</dbReference>
<evidence type="ECO:0000256" key="4">
    <source>
        <dbReference type="SAM" id="MobiDB-lite"/>
    </source>
</evidence>
<dbReference type="InterPro" id="IPR037923">
    <property type="entry name" value="HTH-like"/>
</dbReference>
<dbReference type="PANTHER" id="PTHR46796">
    <property type="entry name" value="HTH-TYPE TRANSCRIPTIONAL ACTIVATOR RHAS-RELATED"/>
    <property type="match status" value="1"/>
</dbReference>
<evidence type="ECO:0000259" key="5">
    <source>
        <dbReference type="PROSITE" id="PS01124"/>
    </source>
</evidence>
<evidence type="ECO:0000256" key="1">
    <source>
        <dbReference type="ARBA" id="ARBA00023015"/>
    </source>
</evidence>
<feature type="domain" description="HTH araC/xylS-type" evidence="5">
    <location>
        <begin position="170"/>
        <end position="267"/>
    </location>
</feature>
<dbReference type="RefSeq" id="WP_345576371.1">
    <property type="nucleotide sequence ID" value="NZ_BAABDQ010000049.1"/>
</dbReference>
<dbReference type="PROSITE" id="PS01124">
    <property type="entry name" value="HTH_ARAC_FAMILY_2"/>
    <property type="match status" value="1"/>
</dbReference>
<dbReference type="InterPro" id="IPR018060">
    <property type="entry name" value="HTH_AraC"/>
</dbReference>
<dbReference type="InterPro" id="IPR050204">
    <property type="entry name" value="AraC_XylS_family_regulators"/>
</dbReference>
<protein>
    <submittedName>
        <fullName evidence="6">AraC family transcriptional regulator</fullName>
    </submittedName>
</protein>
<reference evidence="7" key="1">
    <citation type="journal article" date="2019" name="Int. J. Syst. Evol. Microbiol.">
        <title>The Global Catalogue of Microorganisms (GCM) 10K type strain sequencing project: providing services to taxonomists for standard genome sequencing and annotation.</title>
        <authorList>
            <consortium name="The Broad Institute Genomics Platform"/>
            <consortium name="The Broad Institute Genome Sequencing Center for Infectious Disease"/>
            <person name="Wu L."/>
            <person name="Ma J."/>
        </authorList>
    </citation>
    <scope>NUCLEOTIDE SEQUENCE [LARGE SCALE GENOMIC DNA]</scope>
    <source>
        <strain evidence="7">JCM 17326</strain>
    </source>
</reference>
<dbReference type="SMART" id="SM00342">
    <property type="entry name" value="HTH_ARAC"/>
    <property type="match status" value="1"/>
</dbReference>